<evidence type="ECO:0000256" key="1">
    <source>
        <dbReference type="ARBA" id="ARBA00001947"/>
    </source>
</evidence>
<organism evidence="13">
    <name type="scientific">Hydra vulgaris</name>
    <name type="common">Hydra</name>
    <name type="synonym">Hydra attenuata</name>
    <dbReference type="NCBI Taxonomy" id="6087"/>
    <lineage>
        <taxon>Eukaryota</taxon>
        <taxon>Metazoa</taxon>
        <taxon>Cnidaria</taxon>
        <taxon>Hydrozoa</taxon>
        <taxon>Hydroidolina</taxon>
        <taxon>Anthoathecata</taxon>
        <taxon>Aplanulata</taxon>
        <taxon>Hydridae</taxon>
        <taxon>Hydra</taxon>
    </lineage>
</organism>
<dbReference type="OrthoDB" id="6018270at2759"/>
<dbReference type="Gene3D" id="3.30.830.10">
    <property type="entry name" value="Metalloenzyme, LuxS/M16 peptidase-like"/>
    <property type="match status" value="4"/>
</dbReference>
<dbReference type="EMBL" id="HAAD01003461">
    <property type="protein sequence ID" value="CDG69693.1"/>
    <property type="molecule type" value="mRNA"/>
</dbReference>
<keyword evidence="9" id="KW-0862">Zinc</keyword>
<evidence type="ECO:0000256" key="11">
    <source>
        <dbReference type="ARBA" id="ARBA00023128"/>
    </source>
</evidence>
<name>T2MBS7_HYDVU</name>
<sequence>MIHIGKLHPSISTGSRWFPRLVVNSLQHCWYSTVQHSAQVTNQNDKFQVGTQIHGYTVIQSSEIPDFHAHAIMLRHNETGAQHLHITRDDQNNVFSIAFRTTPMDNTGVSHILEHTVLCGSAKYPCRDPFFKMLNRSLSTFMNAFTASDWTMYPFSTQNEKDYHNLLSVYLDAAFFPNLRETDFRQEGWRLEHSNLQDINSPIIFKGIVFNEMKGALSTGESIYQNAYQNLLLPNHTYSFNSGGDPLDIPKLTYDQLKEFHVSHYHPSNARFYTYGTFSLEKHLSHINDHVLKNFLRSNPQTEIPLEPKWSEPRIVTISCPPDNLAADPEKQTTVSVGYMLDYSEDPFEQFVLNILSTLMVSGPNSPFYQSLREPNYGSDYSPVTGLDSQTKNSTFAVGLQGIHENDVEKVVAIIEETFLKIVREGFEPERIESILHNVELSQKHQTSNFGLALIMAVIPSWNQDKNPISPLFVNTYVQKFKNILEKNPAFLQEKVKECFLNNTHKLTLIMKPDVDYTSIKDQKEMELLASMTKNFTDAARIELLEQGLKLEAIQSHKDDASVLPKMMVSEIDPKIKETKVEENMLDDVKIFTCEQPTNGITYFRAIIPTSSLPYVVKPYLPLFCNVLTRLGAGSRNYKELAQIIELTTGGLHASPHLVTNHADNDAIEYGIMLSSHCLERNIPMMFSLWQDILNEPEFNNPDRLRTLINSAASDLSQSVAQSGHLYAMACAAKGLTPAAQLSELFSGLRQVEFMKELSEQESLDGVIENLMKTAMYICNSNDMRCAINAPSEMLDSSIHALSEMLTSLNTVGFDDPDFVQDADFHPKSQKTFVEMDFPVNYVSKCIRGVPYSHEDYAKLQILLRLMSAKYLHQEIREKGGAYGGGAKIDSGVISFYSYRDPNTLSTLNSFEKSVIWASEGKFTDDDIEEAKLSVFSHIDSPVPPSNRGMPLFKSGLTDEIRQLHRDRLFATNRNDLINVSQRYLLPGAQKDAYAIIGPKNEELRNDPGWKKSLKSVP</sequence>
<dbReference type="InterPro" id="IPR011249">
    <property type="entry name" value="Metalloenz_LuxS/M16"/>
</dbReference>
<dbReference type="FunFam" id="3.30.830.10:FF:000009">
    <property type="entry name" value="Presequence protease, mitochondrial"/>
    <property type="match status" value="1"/>
</dbReference>
<evidence type="ECO:0000256" key="8">
    <source>
        <dbReference type="ARBA" id="ARBA00022801"/>
    </source>
</evidence>
<reference evidence="13" key="1">
    <citation type="journal article" date="2013" name="Genome Biol. Evol.">
        <title>Punctuated emergences of genetic and phenotypic innovations in eumetazoan, bilaterian, euteleostome, and hominidae ancestors.</title>
        <authorList>
            <person name="Wenger Y."/>
            <person name="Galliot B."/>
        </authorList>
    </citation>
    <scope>NUCLEOTIDE SEQUENCE</scope>
    <source>
        <tissue evidence="13">Whole animals</tissue>
    </source>
</reference>
<dbReference type="Pfam" id="PF05193">
    <property type="entry name" value="Peptidase_M16_C"/>
    <property type="match status" value="1"/>
</dbReference>
<evidence type="ECO:0000256" key="7">
    <source>
        <dbReference type="ARBA" id="ARBA00022723"/>
    </source>
</evidence>
<dbReference type="Pfam" id="PF22516">
    <property type="entry name" value="PreP_C"/>
    <property type="match status" value="1"/>
</dbReference>
<dbReference type="GO" id="GO:0046872">
    <property type="term" value="F:metal ion binding"/>
    <property type="evidence" value="ECO:0007669"/>
    <property type="project" value="UniProtKB-KW"/>
</dbReference>
<dbReference type="FunFam" id="3.30.830.10:FF:000020">
    <property type="entry name" value="Mitochondrial presequence protease"/>
    <property type="match status" value="1"/>
</dbReference>
<dbReference type="SUPFAM" id="SSF63411">
    <property type="entry name" value="LuxS/MPP-like metallohydrolase"/>
    <property type="match status" value="4"/>
</dbReference>
<gene>
    <name evidence="13" type="primary">PITRM1</name>
</gene>
<comment type="subunit">
    <text evidence="4">Monomer and homodimer; homodimerization is induced by binding of the substrate.</text>
</comment>
<dbReference type="GO" id="GO:0004222">
    <property type="term" value="F:metalloendopeptidase activity"/>
    <property type="evidence" value="ECO:0007669"/>
    <property type="project" value="TreeGrafter"/>
</dbReference>
<evidence type="ECO:0000259" key="12">
    <source>
        <dbReference type="SMART" id="SM01264"/>
    </source>
</evidence>
<dbReference type="Pfam" id="PF08367">
    <property type="entry name" value="M16C_assoc"/>
    <property type="match status" value="1"/>
</dbReference>
<dbReference type="Pfam" id="PF00675">
    <property type="entry name" value="Peptidase_M16"/>
    <property type="match status" value="1"/>
</dbReference>
<keyword evidence="7" id="KW-0479">Metal-binding</keyword>
<protein>
    <recommendedName>
        <fullName evidence="5">Presequence protease, mitochondrial</fullName>
    </recommendedName>
</protein>
<keyword evidence="6 13" id="KW-0645">Protease</keyword>
<dbReference type="InterPro" id="IPR011765">
    <property type="entry name" value="Pept_M16_N"/>
</dbReference>
<evidence type="ECO:0000256" key="4">
    <source>
        <dbReference type="ARBA" id="ARBA00011853"/>
    </source>
</evidence>
<keyword evidence="8" id="KW-0378">Hydrolase</keyword>
<evidence type="ECO:0000256" key="10">
    <source>
        <dbReference type="ARBA" id="ARBA00023049"/>
    </source>
</evidence>
<dbReference type="InterPro" id="IPR013578">
    <property type="entry name" value="Peptidase_M16C_assoc"/>
</dbReference>
<dbReference type="PANTHER" id="PTHR43016">
    <property type="entry name" value="PRESEQUENCE PROTEASE"/>
    <property type="match status" value="1"/>
</dbReference>
<dbReference type="PANTHER" id="PTHR43016:SF13">
    <property type="entry name" value="PRESEQUENCE PROTEASE, MITOCHONDRIAL"/>
    <property type="match status" value="1"/>
</dbReference>
<dbReference type="InterPro" id="IPR007863">
    <property type="entry name" value="Peptidase_M16_C"/>
</dbReference>
<evidence type="ECO:0000256" key="5">
    <source>
        <dbReference type="ARBA" id="ARBA00020167"/>
    </source>
</evidence>
<proteinExistence type="evidence at transcript level"/>
<comment type="similarity">
    <text evidence="3">Belongs to the peptidase M16 family. PreP subfamily.</text>
</comment>
<evidence type="ECO:0000256" key="6">
    <source>
        <dbReference type="ARBA" id="ARBA00022670"/>
    </source>
</evidence>
<dbReference type="FunFam" id="3.30.830.10:FF:000011">
    <property type="entry name" value="Presequence protease, mitochondrial"/>
    <property type="match status" value="1"/>
</dbReference>
<evidence type="ECO:0000256" key="3">
    <source>
        <dbReference type="ARBA" id="ARBA00007575"/>
    </source>
</evidence>
<evidence type="ECO:0000256" key="9">
    <source>
        <dbReference type="ARBA" id="ARBA00022833"/>
    </source>
</evidence>
<keyword evidence="11" id="KW-0496">Mitochondrion</keyword>
<comment type="cofactor">
    <cofactor evidence="1">
        <name>Zn(2+)</name>
        <dbReference type="ChEBI" id="CHEBI:29105"/>
    </cofactor>
</comment>
<dbReference type="InterPro" id="IPR055130">
    <property type="entry name" value="PreP_C"/>
</dbReference>
<dbReference type="GO" id="GO:0005759">
    <property type="term" value="C:mitochondrial matrix"/>
    <property type="evidence" value="ECO:0007669"/>
    <property type="project" value="UniProtKB-SubCell"/>
</dbReference>
<comment type="subcellular location">
    <subcellularLocation>
        <location evidence="2">Mitochondrion matrix</location>
    </subcellularLocation>
</comment>
<dbReference type="OMA" id="NYLYYIR"/>
<evidence type="ECO:0000313" key="13">
    <source>
        <dbReference type="EMBL" id="CDG69693.1"/>
    </source>
</evidence>
<dbReference type="GO" id="GO:0016485">
    <property type="term" value="P:protein processing"/>
    <property type="evidence" value="ECO:0007669"/>
    <property type="project" value="TreeGrafter"/>
</dbReference>
<accession>T2MBS7</accession>
<keyword evidence="10" id="KW-0482">Metalloprotease</keyword>
<dbReference type="AlphaFoldDB" id="T2MBS7"/>
<evidence type="ECO:0000256" key="2">
    <source>
        <dbReference type="ARBA" id="ARBA00004305"/>
    </source>
</evidence>
<feature type="domain" description="Peptidase M16C associated" evidence="12">
    <location>
        <begin position="511"/>
        <end position="758"/>
    </location>
</feature>
<dbReference type="SMART" id="SM01264">
    <property type="entry name" value="M16C_associated"/>
    <property type="match status" value="1"/>
</dbReference>